<keyword evidence="7" id="KW-1185">Reference proteome</keyword>
<organism evidence="6 7">
    <name type="scientific">Vibrio marisflavi CECT 7928</name>
    <dbReference type="NCBI Taxonomy" id="634439"/>
    <lineage>
        <taxon>Bacteria</taxon>
        <taxon>Pseudomonadati</taxon>
        <taxon>Pseudomonadota</taxon>
        <taxon>Gammaproteobacteria</taxon>
        <taxon>Vibrionales</taxon>
        <taxon>Vibrionaceae</taxon>
        <taxon>Vibrio</taxon>
    </lineage>
</organism>
<keyword evidence="2" id="KW-0805">Transcription regulation</keyword>
<feature type="domain" description="HTH lysR-type" evidence="5">
    <location>
        <begin position="7"/>
        <end position="64"/>
    </location>
</feature>
<dbReference type="PRINTS" id="PR00039">
    <property type="entry name" value="HTHLYSR"/>
</dbReference>
<dbReference type="InterPro" id="IPR036390">
    <property type="entry name" value="WH_DNA-bd_sf"/>
</dbReference>
<evidence type="ECO:0000259" key="5">
    <source>
        <dbReference type="PROSITE" id="PS50931"/>
    </source>
</evidence>
<proteinExistence type="inferred from homology"/>
<dbReference type="Pfam" id="PF00126">
    <property type="entry name" value="HTH_1"/>
    <property type="match status" value="1"/>
</dbReference>
<dbReference type="PROSITE" id="PS50931">
    <property type="entry name" value="HTH_LYSR"/>
    <property type="match status" value="1"/>
</dbReference>
<dbReference type="Gene3D" id="3.40.190.290">
    <property type="match status" value="1"/>
</dbReference>
<evidence type="ECO:0000256" key="1">
    <source>
        <dbReference type="ARBA" id="ARBA00009437"/>
    </source>
</evidence>
<keyword evidence="3" id="KW-0238">DNA-binding</keyword>
<dbReference type="Pfam" id="PF03466">
    <property type="entry name" value="LysR_substrate"/>
    <property type="match status" value="1"/>
</dbReference>
<accession>A0ABM9A4F5</accession>
<dbReference type="PANTHER" id="PTHR30537">
    <property type="entry name" value="HTH-TYPE TRANSCRIPTIONAL REGULATOR"/>
    <property type="match status" value="1"/>
</dbReference>
<gene>
    <name evidence="6" type="primary">pgrR_5</name>
    <name evidence="6" type="ORF">VMF7928_02224</name>
</gene>
<comment type="caution">
    <text evidence="6">The sequence shown here is derived from an EMBL/GenBank/DDBJ whole genome shotgun (WGS) entry which is preliminary data.</text>
</comment>
<dbReference type="SUPFAM" id="SSF46785">
    <property type="entry name" value="Winged helix' DNA-binding domain"/>
    <property type="match status" value="1"/>
</dbReference>
<dbReference type="InterPro" id="IPR058163">
    <property type="entry name" value="LysR-type_TF_proteobact-type"/>
</dbReference>
<dbReference type="InterPro" id="IPR000847">
    <property type="entry name" value="LysR_HTH_N"/>
</dbReference>
<evidence type="ECO:0000256" key="4">
    <source>
        <dbReference type="ARBA" id="ARBA00023163"/>
    </source>
</evidence>
<keyword evidence="4" id="KW-0804">Transcription</keyword>
<reference evidence="6" key="1">
    <citation type="submission" date="2021-11" db="EMBL/GenBank/DDBJ databases">
        <authorList>
            <person name="Rodrigo-Torres L."/>
            <person name="Arahal R. D."/>
            <person name="Lucena T."/>
        </authorList>
    </citation>
    <scope>NUCLEOTIDE SEQUENCE</scope>
    <source>
        <strain evidence="6">CECT 7928</strain>
    </source>
</reference>
<evidence type="ECO:0000256" key="3">
    <source>
        <dbReference type="ARBA" id="ARBA00023125"/>
    </source>
</evidence>
<comment type="similarity">
    <text evidence="1">Belongs to the LysR transcriptional regulatory family.</text>
</comment>
<dbReference type="Gene3D" id="1.10.10.10">
    <property type="entry name" value="Winged helix-like DNA-binding domain superfamily/Winged helix DNA-binding domain"/>
    <property type="match status" value="1"/>
</dbReference>
<dbReference type="InterPro" id="IPR036388">
    <property type="entry name" value="WH-like_DNA-bd_sf"/>
</dbReference>
<evidence type="ECO:0000256" key="2">
    <source>
        <dbReference type="ARBA" id="ARBA00023015"/>
    </source>
</evidence>
<name>A0ABM9A4F5_9VIBR</name>
<dbReference type="SUPFAM" id="SSF53850">
    <property type="entry name" value="Periplasmic binding protein-like II"/>
    <property type="match status" value="1"/>
</dbReference>
<dbReference type="EMBL" id="CAKLDM010000002">
    <property type="protein sequence ID" value="CAH0539528.1"/>
    <property type="molecule type" value="Genomic_DNA"/>
</dbReference>
<dbReference type="InterPro" id="IPR005119">
    <property type="entry name" value="LysR_subst-bd"/>
</dbReference>
<sequence length="304" mass="34516">MKMLNKVQLSDIRTFVLISKLGNFTKAAEALNVSRSHVSRQLSQLEAQMGVTLLIRTTRTLKLTAAGSSFYHQCESALEQLDQAIISTVDDISDIRGDIKVNSVGGPLGEQIIAQIAFEFAQQHPDINIDLEFSSHRVDLISDDFDIAFRMGKLEDASFVARKLMDIKMGTWASRDYLDQHGHPAHPKELSQHNCLTGSVTKWSFQHIESNETIDIQIDGHLQCKNGHVLIRGAVNGNGIIRVPELYCEKEIQTDQLQPVFSEWGIPSVDFSAIYHKDRYQPLRLRAFIDFTKHWVDRFQNKLR</sequence>
<dbReference type="CDD" id="cd08422">
    <property type="entry name" value="PBP2_CrgA_like"/>
    <property type="match status" value="1"/>
</dbReference>
<dbReference type="Proteomes" id="UP000838748">
    <property type="component" value="Unassembled WGS sequence"/>
</dbReference>
<dbReference type="PANTHER" id="PTHR30537:SF5">
    <property type="entry name" value="HTH-TYPE TRANSCRIPTIONAL ACTIVATOR TTDR-RELATED"/>
    <property type="match status" value="1"/>
</dbReference>
<protein>
    <submittedName>
        <fullName evidence="6">HTH-type transcriptional regulator PgrR</fullName>
    </submittedName>
</protein>
<evidence type="ECO:0000313" key="6">
    <source>
        <dbReference type="EMBL" id="CAH0539528.1"/>
    </source>
</evidence>
<evidence type="ECO:0000313" key="7">
    <source>
        <dbReference type="Proteomes" id="UP000838748"/>
    </source>
</evidence>